<proteinExistence type="predicted"/>
<evidence type="ECO:0000313" key="1">
    <source>
        <dbReference type="EMBL" id="CAG8749957.1"/>
    </source>
</evidence>
<protein>
    <submittedName>
        <fullName evidence="1">10458_t:CDS:1</fullName>
    </submittedName>
</protein>
<comment type="caution">
    <text evidence="1">The sequence shown here is derived from an EMBL/GenBank/DDBJ whole genome shotgun (WGS) entry which is preliminary data.</text>
</comment>
<dbReference type="Proteomes" id="UP000789525">
    <property type="component" value="Unassembled WGS sequence"/>
</dbReference>
<name>A0ACA9QEU9_9GLOM</name>
<evidence type="ECO:0000313" key="2">
    <source>
        <dbReference type="Proteomes" id="UP000789525"/>
    </source>
</evidence>
<gene>
    <name evidence="1" type="ORF">ACOLOM_LOCUS12650</name>
</gene>
<keyword evidence="2" id="KW-1185">Reference proteome</keyword>
<accession>A0ACA9QEU9</accession>
<dbReference type="EMBL" id="CAJVPT010052618">
    <property type="protein sequence ID" value="CAG8749957.1"/>
    <property type="molecule type" value="Genomic_DNA"/>
</dbReference>
<sequence>MGDLYNKMVSLGWNKPCWGSRHILMILDFNPRPIRRGATSKTEDTHQILVCVDEACWQVPHQGVVVNSSLPFRAFVGKGFRRDSYYRFDGSIVVGRTLGMETSYSFLPLMEDQEEESEEISTGKA</sequence>
<organism evidence="1 2">
    <name type="scientific">Acaulospora colombiana</name>
    <dbReference type="NCBI Taxonomy" id="27376"/>
    <lineage>
        <taxon>Eukaryota</taxon>
        <taxon>Fungi</taxon>
        <taxon>Fungi incertae sedis</taxon>
        <taxon>Mucoromycota</taxon>
        <taxon>Glomeromycotina</taxon>
        <taxon>Glomeromycetes</taxon>
        <taxon>Diversisporales</taxon>
        <taxon>Acaulosporaceae</taxon>
        <taxon>Acaulospora</taxon>
    </lineage>
</organism>
<reference evidence="1" key="1">
    <citation type="submission" date="2021-06" db="EMBL/GenBank/DDBJ databases">
        <authorList>
            <person name="Kallberg Y."/>
            <person name="Tangrot J."/>
            <person name="Rosling A."/>
        </authorList>
    </citation>
    <scope>NUCLEOTIDE SEQUENCE</scope>
    <source>
        <strain evidence="1">CL356</strain>
    </source>
</reference>